<comment type="caution">
    <text evidence="3">The sequence shown here is derived from an EMBL/GenBank/DDBJ whole genome shotgun (WGS) entry which is preliminary data.</text>
</comment>
<dbReference type="AlphaFoldDB" id="A0A6M1STH3"/>
<dbReference type="SUPFAM" id="SSF142433">
    <property type="entry name" value="CinA-like"/>
    <property type="match status" value="1"/>
</dbReference>
<feature type="domain" description="MoaB/Mog" evidence="2">
    <location>
        <begin position="4"/>
        <end position="170"/>
    </location>
</feature>
<dbReference type="Pfam" id="PF00994">
    <property type="entry name" value="MoCF_biosynth"/>
    <property type="match status" value="1"/>
</dbReference>
<dbReference type="SUPFAM" id="SSF53218">
    <property type="entry name" value="Molybdenum cofactor biosynthesis proteins"/>
    <property type="match status" value="1"/>
</dbReference>
<dbReference type="InterPro" id="IPR050101">
    <property type="entry name" value="CinA"/>
</dbReference>
<dbReference type="InterPro" id="IPR008136">
    <property type="entry name" value="CinA_C"/>
</dbReference>
<evidence type="ECO:0000259" key="2">
    <source>
        <dbReference type="SMART" id="SM00852"/>
    </source>
</evidence>
<dbReference type="InterPro" id="IPR008135">
    <property type="entry name" value="Competence-induced_CinA"/>
</dbReference>
<gene>
    <name evidence="3" type="ORF">G3570_05635</name>
</gene>
<dbReference type="EMBL" id="JAALLT010000002">
    <property type="protein sequence ID" value="NGP76102.1"/>
    <property type="molecule type" value="Genomic_DNA"/>
</dbReference>
<dbReference type="Gene3D" id="3.90.950.20">
    <property type="entry name" value="CinA-like"/>
    <property type="match status" value="1"/>
</dbReference>
<dbReference type="Pfam" id="PF18146">
    <property type="entry name" value="CinA_KH"/>
    <property type="match status" value="1"/>
</dbReference>
<reference evidence="3 4" key="1">
    <citation type="submission" date="2020-02" db="EMBL/GenBank/DDBJ databases">
        <title>Balneolaceae bacterium YR4-1, complete genome.</title>
        <authorList>
            <person name="Li Y."/>
            <person name="Wu S."/>
        </authorList>
    </citation>
    <scope>NUCLEOTIDE SEQUENCE [LARGE SCALE GENOMIC DNA]</scope>
    <source>
        <strain evidence="3 4">YR4-1</strain>
    </source>
</reference>
<protein>
    <recommendedName>
        <fullName evidence="1">CinA-like protein</fullName>
    </recommendedName>
</protein>
<dbReference type="InterPro" id="IPR041424">
    <property type="entry name" value="CinA_KH"/>
</dbReference>
<dbReference type="NCBIfam" id="NF001813">
    <property type="entry name" value="PRK00549.1"/>
    <property type="match status" value="1"/>
</dbReference>
<dbReference type="PANTHER" id="PTHR13939:SF0">
    <property type="entry name" value="NMN AMIDOHYDROLASE-LIKE PROTEIN YFAY"/>
    <property type="match status" value="1"/>
</dbReference>
<dbReference type="RefSeq" id="WP_165140161.1">
    <property type="nucleotide sequence ID" value="NZ_JAALLT010000002.1"/>
</dbReference>
<sequence length="430" mass="46871">MTGIIISIGNELLIGDTVNTNASWLGKFLVDQGIEVIRIHTISDDLSIVRDTINESLEAADIVISTGGLGPTHDDVTKKAVAMLFNAEMTVHKPTLGFIKKIFEKRNIPFSKSNYEQAEVPDNAEVLFNKQGTAPGLWFEERDSLLAVLPGVPYEMKELVNHKVKPKLEAITGGNEKRYSRYLLTSGVGESTLSDNVVGNLEPFLNDNLSVAYLPSPQGTRIRISGYGHSEEEVEEHMKPVIDHILEKASYLIVGEGKELTLGEALGNLLREKKLTLAIAESCTGGQIADSVTNIPGSSDYFLGGMVTYSNKAKVQLLDVSENDLERYGAVSKQVALQMARAAASSFGADIGISTTGIAGPGGSTEEKPVGTVWVGFWSKDDYFAVKALFTNDRLINKERSSAVALEIIRRKILGYEKLPYDLKPQYTDA</sequence>
<dbReference type="Pfam" id="PF02464">
    <property type="entry name" value="CinA"/>
    <property type="match status" value="1"/>
</dbReference>
<dbReference type="PIRSF" id="PIRSF006728">
    <property type="entry name" value="CinA"/>
    <property type="match status" value="1"/>
</dbReference>
<dbReference type="Proteomes" id="UP000473278">
    <property type="component" value="Unassembled WGS sequence"/>
</dbReference>
<dbReference type="InterPro" id="IPR001453">
    <property type="entry name" value="MoaB/Mog_dom"/>
</dbReference>
<dbReference type="InterPro" id="IPR036425">
    <property type="entry name" value="MoaB/Mog-like_dom_sf"/>
</dbReference>
<keyword evidence="4" id="KW-1185">Reference proteome</keyword>
<dbReference type="NCBIfam" id="TIGR00199">
    <property type="entry name" value="PncC_domain"/>
    <property type="match status" value="1"/>
</dbReference>
<dbReference type="SMART" id="SM00852">
    <property type="entry name" value="MoCF_biosynth"/>
    <property type="match status" value="1"/>
</dbReference>
<evidence type="ECO:0000313" key="3">
    <source>
        <dbReference type="EMBL" id="NGP76102.1"/>
    </source>
</evidence>
<proteinExistence type="inferred from homology"/>
<dbReference type="CDD" id="cd00885">
    <property type="entry name" value="cinA"/>
    <property type="match status" value="1"/>
</dbReference>
<evidence type="ECO:0000313" key="4">
    <source>
        <dbReference type="Proteomes" id="UP000473278"/>
    </source>
</evidence>
<dbReference type="NCBIfam" id="TIGR00200">
    <property type="entry name" value="cinA_nterm"/>
    <property type="match status" value="1"/>
</dbReference>
<dbReference type="HAMAP" id="MF_00226_B">
    <property type="entry name" value="CinA_B"/>
    <property type="match status" value="1"/>
</dbReference>
<dbReference type="NCBIfam" id="TIGR00177">
    <property type="entry name" value="molyb_syn"/>
    <property type="match status" value="1"/>
</dbReference>
<dbReference type="PANTHER" id="PTHR13939">
    <property type="entry name" value="NICOTINAMIDE-NUCLEOTIDE AMIDOHYDROLASE PNCC"/>
    <property type="match status" value="1"/>
</dbReference>
<comment type="similarity">
    <text evidence="1">Belongs to the CinA family.</text>
</comment>
<organism evidence="3 4">
    <name type="scientific">Halalkalibaculum roseum</name>
    <dbReference type="NCBI Taxonomy" id="2709311"/>
    <lineage>
        <taxon>Bacteria</taxon>
        <taxon>Pseudomonadati</taxon>
        <taxon>Balneolota</taxon>
        <taxon>Balneolia</taxon>
        <taxon>Balneolales</taxon>
        <taxon>Balneolaceae</taxon>
        <taxon>Halalkalibaculum</taxon>
    </lineage>
</organism>
<accession>A0A6M1STH3</accession>
<dbReference type="InterPro" id="IPR036653">
    <property type="entry name" value="CinA-like_C"/>
</dbReference>
<evidence type="ECO:0000256" key="1">
    <source>
        <dbReference type="HAMAP-Rule" id="MF_00226"/>
    </source>
</evidence>
<name>A0A6M1STH3_9BACT</name>
<dbReference type="Gene3D" id="3.40.980.10">
    <property type="entry name" value="MoaB/Mog-like domain"/>
    <property type="match status" value="1"/>
</dbReference>